<proteinExistence type="predicted"/>
<evidence type="ECO:0008006" key="3">
    <source>
        <dbReference type="Google" id="ProtNLM"/>
    </source>
</evidence>
<gene>
    <name evidence="1" type="ORF">J2S14_001958</name>
</gene>
<name>A0ABU0D429_9BACI</name>
<organism evidence="1 2">
    <name type="scientific">Lederbergia wuyishanensis</name>
    <dbReference type="NCBI Taxonomy" id="1347903"/>
    <lineage>
        <taxon>Bacteria</taxon>
        <taxon>Bacillati</taxon>
        <taxon>Bacillota</taxon>
        <taxon>Bacilli</taxon>
        <taxon>Bacillales</taxon>
        <taxon>Bacillaceae</taxon>
        <taxon>Lederbergia</taxon>
    </lineage>
</organism>
<accession>A0ABU0D429</accession>
<protein>
    <recommendedName>
        <fullName evidence="3">Ribosomal protein L33</fullName>
    </recommendedName>
</protein>
<comment type="caution">
    <text evidence="1">The sequence shown here is derived from an EMBL/GenBank/DDBJ whole genome shotgun (WGS) entry which is preliminary data.</text>
</comment>
<dbReference type="Proteomes" id="UP001232343">
    <property type="component" value="Unassembled WGS sequence"/>
</dbReference>
<evidence type="ECO:0000313" key="2">
    <source>
        <dbReference type="Proteomes" id="UP001232343"/>
    </source>
</evidence>
<sequence length="47" mass="5494">MLTYRKKGSRNPLVDKLCNYTAKTKYTSLRGGQNENRIKFLQFIPSN</sequence>
<dbReference type="EMBL" id="JAUSUO010000004">
    <property type="protein sequence ID" value="MDQ0343144.1"/>
    <property type="molecule type" value="Genomic_DNA"/>
</dbReference>
<evidence type="ECO:0000313" key="1">
    <source>
        <dbReference type="EMBL" id="MDQ0343144.1"/>
    </source>
</evidence>
<reference evidence="1 2" key="1">
    <citation type="submission" date="2023-07" db="EMBL/GenBank/DDBJ databases">
        <title>Genomic Encyclopedia of Type Strains, Phase IV (KMG-IV): sequencing the most valuable type-strain genomes for metagenomic binning, comparative biology and taxonomic classification.</title>
        <authorList>
            <person name="Goeker M."/>
        </authorList>
    </citation>
    <scope>NUCLEOTIDE SEQUENCE [LARGE SCALE GENOMIC DNA]</scope>
    <source>
        <strain evidence="1 2">DSM 27848</strain>
    </source>
</reference>
<keyword evidence="2" id="KW-1185">Reference proteome</keyword>